<dbReference type="AlphaFoldDB" id="A0A1E2V848"/>
<protein>
    <submittedName>
        <fullName evidence="1">Uncharacterized protein</fullName>
    </submittedName>
</protein>
<organism evidence="1 2">
    <name type="scientific">Terasakiispira papahanaumokuakeensis</name>
    <dbReference type="NCBI Taxonomy" id="197479"/>
    <lineage>
        <taxon>Bacteria</taxon>
        <taxon>Pseudomonadati</taxon>
        <taxon>Pseudomonadota</taxon>
        <taxon>Gammaproteobacteria</taxon>
        <taxon>Oceanospirillales</taxon>
        <taxon>Terasakiispira</taxon>
    </lineage>
</organism>
<sequence>MTIVEFLHPIKTGGLKNICLSAMYFFQRYQNGDAITVEGLRALLKRAKIPRADKLNLAATLSQSAPLVDTVGKDGNKFLWKLTSTGETHVRDLLNLPANDIEIENDVSSLESLIDSISDNDLTDYLSEAVKCLQVNALRASVVYLWSGAVKKIRDEVFSCGVSNVNPAVQKFDPKAK</sequence>
<evidence type="ECO:0000313" key="2">
    <source>
        <dbReference type="Proteomes" id="UP000094291"/>
    </source>
</evidence>
<dbReference type="OrthoDB" id="3837855at2"/>
<gene>
    <name evidence="1" type="ORF">BFW38_06165</name>
</gene>
<evidence type="ECO:0000313" key="1">
    <source>
        <dbReference type="EMBL" id="ODC03189.1"/>
    </source>
</evidence>
<keyword evidence="2" id="KW-1185">Reference proteome</keyword>
<name>A0A1E2V848_9GAMM</name>
<dbReference type="RefSeq" id="WP_068997605.1">
    <property type="nucleotide sequence ID" value="NZ_MDTQ01000001.1"/>
</dbReference>
<reference evidence="1 2" key="1">
    <citation type="submission" date="2016-08" db="EMBL/GenBank/DDBJ databases">
        <authorList>
            <person name="Seilhamer J.J."/>
        </authorList>
    </citation>
    <scope>NUCLEOTIDE SEQUENCE [LARGE SCALE GENOMIC DNA]</scope>
    <source>
        <strain evidence="1 2">PH27A</strain>
    </source>
</reference>
<accession>A0A1E2V848</accession>
<comment type="caution">
    <text evidence="1">The sequence shown here is derived from an EMBL/GenBank/DDBJ whole genome shotgun (WGS) entry which is preliminary data.</text>
</comment>
<dbReference type="EMBL" id="MDTQ01000001">
    <property type="protein sequence ID" value="ODC03189.1"/>
    <property type="molecule type" value="Genomic_DNA"/>
</dbReference>
<dbReference type="Proteomes" id="UP000094291">
    <property type="component" value="Unassembled WGS sequence"/>
</dbReference>
<proteinExistence type="predicted"/>